<evidence type="ECO:0000313" key="2">
    <source>
        <dbReference type="Proteomes" id="UP001054945"/>
    </source>
</evidence>
<evidence type="ECO:0000313" key="1">
    <source>
        <dbReference type="EMBL" id="GIY86299.1"/>
    </source>
</evidence>
<proteinExistence type="predicted"/>
<comment type="caution">
    <text evidence="1">The sequence shown here is derived from an EMBL/GenBank/DDBJ whole genome shotgun (WGS) entry which is preliminary data.</text>
</comment>
<gene>
    <name evidence="1" type="primary">DSCAM_16</name>
    <name evidence="1" type="ORF">CEXT_563211</name>
</gene>
<organism evidence="1 2">
    <name type="scientific">Caerostris extrusa</name>
    <name type="common">Bark spider</name>
    <name type="synonym">Caerostris bankana</name>
    <dbReference type="NCBI Taxonomy" id="172846"/>
    <lineage>
        <taxon>Eukaryota</taxon>
        <taxon>Metazoa</taxon>
        <taxon>Ecdysozoa</taxon>
        <taxon>Arthropoda</taxon>
        <taxon>Chelicerata</taxon>
        <taxon>Arachnida</taxon>
        <taxon>Araneae</taxon>
        <taxon>Araneomorphae</taxon>
        <taxon>Entelegynae</taxon>
        <taxon>Araneoidea</taxon>
        <taxon>Araneidae</taxon>
        <taxon>Caerostris</taxon>
    </lineage>
</organism>
<sequence length="133" mass="14887">MRIQYHTAKRPALSGESMFLRIKVGGKDKLKQDVRFQSRPLSKSFLTDQSTGGPLTVPGDETTLIIRAPREPPISVKAVPISSRSVNVTWQRPIRKDISSSVDGFYVGIKLKGSLEPYTFKSVVLVDELMQHF</sequence>
<name>A0AAV4WXC3_CAEEX</name>
<dbReference type="EMBL" id="BPLR01016777">
    <property type="protein sequence ID" value="GIY86299.1"/>
    <property type="molecule type" value="Genomic_DNA"/>
</dbReference>
<accession>A0AAV4WXC3</accession>
<dbReference type="InterPro" id="IPR003961">
    <property type="entry name" value="FN3_dom"/>
</dbReference>
<protein>
    <submittedName>
        <fullName evidence="1">Down syndrome cell adhesion molecule</fullName>
    </submittedName>
</protein>
<dbReference type="InterPro" id="IPR036116">
    <property type="entry name" value="FN3_sf"/>
</dbReference>
<dbReference type="SUPFAM" id="SSF49265">
    <property type="entry name" value="Fibronectin type III"/>
    <property type="match status" value="1"/>
</dbReference>
<keyword evidence="2" id="KW-1185">Reference proteome</keyword>
<dbReference type="Proteomes" id="UP001054945">
    <property type="component" value="Unassembled WGS sequence"/>
</dbReference>
<reference evidence="1 2" key="1">
    <citation type="submission" date="2021-06" db="EMBL/GenBank/DDBJ databases">
        <title>Caerostris extrusa draft genome.</title>
        <authorList>
            <person name="Kono N."/>
            <person name="Arakawa K."/>
        </authorList>
    </citation>
    <scope>NUCLEOTIDE SEQUENCE [LARGE SCALE GENOMIC DNA]</scope>
</reference>
<dbReference type="Gene3D" id="2.60.40.10">
    <property type="entry name" value="Immunoglobulins"/>
    <property type="match status" value="1"/>
</dbReference>
<dbReference type="InterPro" id="IPR013783">
    <property type="entry name" value="Ig-like_fold"/>
</dbReference>
<dbReference type="CDD" id="cd00063">
    <property type="entry name" value="FN3"/>
    <property type="match status" value="1"/>
</dbReference>
<dbReference type="AlphaFoldDB" id="A0AAV4WXC3"/>